<feature type="transmembrane region" description="Helical" evidence="1">
    <location>
        <begin position="248"/>
        <end position="272"/>
    </location>
</feature>
<keyword evidence="1" id="KW-1133">Transmembrane helix</keyword>
<evidence type="ECO:0000313" key="2">
    <source>
        <dbReference type="EMBL" id="KAF9526322.1"/>
    </source>
</evidence>
<dbReference type="Gene3D" id="1.20.1170.10">
    <property type="match status" value="1"/>
</dbReference>
<keyword evidence="1" id="KW-0812">Transmembrane</keyword>
<keyword evidence="3" id="KW-1185">Reference proteome</keyword>
<feature type="transmembrane region" description="Helical" evidence="1">
    <location>
        <begin position="278"/>
        <end position="298"/>
    </location>
</feature>
<evidence type="ECO:0000313" key="3">
    <source>
        <dbReference type="Proteomes" id="UP000807306"/>
    </source>
</evidence>
<reference evidence="2" key="1">
    <citation type="submission" date="2020-11" db="EMBL/GenBank/DDBJ databases">
        <authorList>
            <consortium name="DOE Joint Genome Institute"/>
            <person name="Ahrendt S."/>
            <person name="Riley R."/>
            <person name="Andreopoulos W."/>
            <person name="Labutti K."/>
            <person name="Pangilinan J."/>
            <person name="Ruiz-Duenas F.J."/>
            <person name="Barrasa J.M."/>
            <person name="Sanchez-Garcia M."/>
            <person name="Camarero S."/>
            <person name="Miyauchi S."/>
            <person name="Serrano A."/>
            <person name="Linde D."/>
            <person name="Babiker R."/>
            <person name="Drula E."/>
            <person name="Ayuso-Fernandez I."/>
            <person name="Pacheco R."/>
            <person name="Padilla G."/>
            <person name="Ferreira P."/>
            <person name="Barriuso J."/>
            <person name="Kellner H."/>
            <person name="Castanera R."/>
            <person name="Alfaro M."/>
            <person name="Ramirez L."/>
            <person name="Pisabarro A.G."/>
            <person name="Kuo A."/>
            <person name="Tritt A."/>
            <person name="Lipzen A."/>
            <person name="He G."/>
            <person name="Yan M."/>
            <person name="Ng V."/>
            <person name="Cullen D."/>
            <person name="Martin F."/>
            <person name="Rosso M.-N."/>
            <person name="Henrissat B."/>
            <person name="Hibbett D."/>
            <person name="Martinez A.T."/>
            <person name="Grigoriev I.V."/>
        </authorList>
    </citation>
    <scope>NUCLEOTIDE SEQUENCE</scope>
    <source>
        <strain evidence="2">CBS 506.95</strain>
    </source>
</reference>
<protein>
    <submittedName>
        <fullName evidence="2">Uncharacterized protein</fullName>
    </submittedName>
</protein>
<gene>
    <name evidence="2" type="ORF">CPB83DRAFT_858162</name>
</gene>
<proteinExistence type="predicted"/>
<accession>A0A9P6JMH6</accession>
<organism evidence="2 3">
    <name type="scientific">Crepidotus variabilis</name>
    <dbReference type="NCBI Taxonomy" id="179855"/>
    <lineage>
        <taxon>Eukaryota</taxon>
        <taxon>Fungi</taxon>
        <taxon>Dikarya</taxon>
        <taxon>Basidiomycota</taxon>
        <taxon>Agaricomycotina</taxon>
        <taxon>Agaricomycetes</taxon>
        <taxon>Agaricomycetidae</taxon>
        <taxon>Agaricales</taxon>
        <taxon>Agaricineae</taxon>
        <taxon>Crepidotaceae</taxon>
        <taxon>Crepidotus</taxon>
    </lineage>
</organism>
<dbReference type="OrthoDB" id="3173702at2759"/>
<keyword evidence="1" id="KW-0472">Membrane</keyword>
<comment type="caution">
    <text evidence="2">The sequence shown here is derived from an EMBL/GenBank/DDBJ whole genome shotgun (WGS) entry which is preliminary data.</text>
</comment>
<dbReference type="EMBL" id="MU157873">
    <property type="protein sequence ID" value="KAF9526322.1"/>
    <property type="molecule type" value="Genomic_DNA"/>
</dbReference>
<sequence length="409" mass="45346">MFGPTLADIPPPSYDDIKSLMVHVPCLASMNPDSKDFKQLAQLADDMRRHEDQTSGDIQKRMVESIGNLDAAETLKDLTSNIHNINDSFVKISISLGILDDKCYRKKNGNGSNGGDVIEKFRPTWDHIHKDFGDLIWDSRRIATEAAGHAQAFREVLIPIIESNEPSLEEKKRELKTYIEDLEKSQTAAQQMSSSFSSLPARIKDVQVRIGVALNAVGGNFERRIDYLRNDIVKLTQELDKYNKLADIALWVCVGGVAVAGAGGLMALTGIMAPAAKYVMVAGAIIGLGGAITEIVALKKANSTLREIDHKKEEINRLTKEHITFKEVQANVEMTLQDSEGLCQRLNAIGSVWAEIRTDAQIILQAIIKAEKSPQHSFRRYLGETMVRDPYRKLEELLILYANSVTAAS</sequence>
<evidence type="ECO:0000256" key="1">
    <source>
        <dbReference type="SAM" id="Phobius"/>
    </source>
</evidence>
<dbReference type="AlphaFoldDB" id="A0A9P6JMH6"/>
<dbReference type="Proteomes" id="UP000807306">
    <property type="component" value="Unassembled WGS sequence"/>
</dbReference>
<name>A0A9P6JMH6_9AGAR</name>
<dbReference type="SUPFAM" id="SSF58100">
    <property type="entry name" value="Bacterial hemolysins"/>
    <property type="match status" value="1"/>
</dbReference>